<protein>
    <submittedName>
        <fullName evidence="2">Uncharacterized protein</fullName>
    </submittedName>
</protein>
<feature type="region of interest" description="Disordered" evidence="1">
    <location>
        <begin position="155"/>
        <end position="176"/>
    </location>
</feature>
<feature type="region of interest" description="Disordered" evidence="1">
    <location>
        <begin position="39"/>
        <end position="60"/>
    </location>
</feature>
<dbReference type="EMBL" id="OB662340">
    <property type="protein sequence ID" value="CAD7229884.1"/>
    <property type="molecule type" value="Genomic_DNA"/>
</dbReference>
<organism evidence="2">
    <name type="scientific">Cyprideis torosa</name>
    <dbReference type="NCBI Taxonomy" id="163714"/>
    <lineage>
        <taxon>Eukaryota</taxon>
        <taxon>Metazoa</taxon>
        <taxon>Ecdysozoa</taxon>
        <taxon>Arthropoda</taxon>
        <taxon>Crustacea</taxon>
        <taxon>Oligostraca</taxon>
        <taxon>Ostracoda</taxon>
        <taxon>Podocopa</taxon>
        <taxon>Podocopida</taxon>
        <taxon>Cytherocopina</taxon>
        <taxon>Cytheroidea</taxon>
        <taxon>Cytherideidae</taxon>
        <taxon>Cyprideis</taxon>
    </lineage>
</organism>
<reference evidence="2" key="1">
    <citation type="submission" date="2020-11" db="EMBL/GenBank/DDBJ databases">
        <authorList>
            <person name="Tran Van P."/>
        </authorList>
    </citation>
    <scope>NUCLEOTIDE SEQUENCE</scope>
</reference>
<dbReference type="OrthoDB" id="6500349at2759"/>
<gene>
    <name evidence="2" type="ORF">CTOB1V02_LOCUS7749</name>
</gene>
<accession>A0A7R8ZSB7</accession>
<evidence type="ECO:0000313" key="2">
    <source>
        <dbReference type="EMBL" id="CAD7229884.1"/>
    </source>
</evidence>
<sequence length="311" mass="34618">MFVTFGVTSTVWLYEVEEGEALDLDALTEEIMACGDTSVSDEDDLAATASPPKKKPVSPLRTKLEFRSETFKVDKRSHPTDVRGKASKQLPLQAITQNFAPPLSSTPKRFSRKVDQSCPAPADLLEKAFKVDKRSHSTDVRGKGSKQLPLQAITQNFAPPLSSTPKRSSRKDDQRCPAPADLLEKAWLCIRKGDPPVTLPENGVAAACSLSHGSVRTKLSNWIKNVEKALKATHFDSNHPSMWRLLSGLLKEEGLQQALVQQMTAGYAPPPQEKYRDLNARLRRNIKRLQNKEMSTMEFLRGMSHSHNLAF</sequence>
<evidence type="ECO:0000256" key="1">
    <source>
        <dbReference type="SAM" id="MobiDB-lite"/>
    </source>
</evidence>
<name>A0A7R8ZSB7_9CRUS</name>
<proteinExistence type="predicted"/>
<dbReference type="AlphaFoldDB" id="A0A7R8ZSB7"/>
<feature type="compositionally biased region" description="Polar residues" evidence="1">
    <location>
        <begin position="155"/>
        <end position="166"/>
    </location>
</feature>